<sequence>MNGYSLRVSSPLVQKPSVARRTLAVFVSALAVTLVAHLVIVLAFFIAGGAQAIVLAQISDYFLLASTVAFVVLVLLGLAGSNTNLWAALGAGLAAAILGTLIGTTANTLTQGTALTPEVVLFVLGSLASINLLYILGMAVAAPTLGRRVYAAIVSRRGTPALGTRHVALVRPPATNLAEGLLTHLERQAVDVALADEQWDNYVQALADHGWTTIDVEPADTLPDSVFVEDAVVLFGELAVITSPGAAVRRPETAAVEASVRELGLVVERIELPGLLDGGDVLTVGTTVYVGRSGRTNADGIRQLRALLAPLGYTVVAVPLTKVLHLKSAVTALPDGTIIGYVPLVDNTAIFPSFMAVPEPGGAHVVVLSEDTVLMAASAPQSAALVSELGYRVVTVDISEFEKLEGCVTCLSVLVR</sequence>
<feature type="transmembrane region" description="Helical" evidence="5">
    <location>
        <begin position="23"/>
        <end position="49"/>
    </location>
</feature>
<evidence type="ECO:0000256" key="5">
    <source>
        <dbReference type="SAM" id="Phobius"/>
    </source>
</evidence>
<evidence type="ECO:0000256" key="1">
    <source>
        <dbReference type="ARBA" id="ARBA00008532"/>
    </source>
</evidence>
<dbReference type="GO" id="GO:0045429">
    <property type="term" value="P:positive regulation of nitric oxide biosynthetic process"/>
    <property type="evidence" value="ECO:0007669"/>
    <property type="project" value="TreeGrafter"/>
</dbReference>
<dbReference type="OrthoDB" id="3196313at2"/>
<proteinExistence type="inferred from homology"/>
<feature type="binding site" evidence="4">
    <location>
        <position position="224"/>
    </location>
    <ligand>
        <name>substrate</name>
    </ligand>
</feature>
<dbReference type="InterPro" id="IPR033199">
    <property type="entry name" value="DDAH-like"/>
</dbReference>
<dbReference type="EMBL" id="PGFB01000003">
    <property type="protein sequence ID" value="PJJ61886.1"/>
    <property type="molecule type" value="Genomic_DNA"/>
</dbReference>
<evidence type="ECO:0000256" key="4">
    <source>
        <dbReference type="PIRSR" id="PIRSR633199-2"/>
    </source>
</evidence>
<dbReference type="PANTHER" id="PTHR12737">
    <property type="entry name" value="DIMETHYLARGININE DIMETHYLAMINOHYDROLASE"/>
    <property type="match status" value="1"/>
</dbReference>
<feature type="binding site" evidence="4">
    <location>
        <position position="404"/>
    </location>
    <ligand>
        <name>substrate</name>
    </ligand>
</feature>
<evidence type="ECO:0000256" key="3">
    <source>
        <dbReference type="PIRSR" id="PIRSR633199-1"/>
    </source>
</evidence>
<dbReference type="Gene3D" id="3.75.10.10">
    <property type="entry name" value="L-arginine/glycine Amidinotransferase, Chain A"/>
    <property type="match status" value="1"/>
</dbReference>
<keyword evidence="5" id="KW-0472">Membrane</keyword>
<dbReference type="GO" id="GO:0000052">
    <property type="term" value="P:citrulline metabolic process"/>
    <property type="evidence" value="ECO:0007669"/>
    <property type="project" value="TreeGrafter"/>
</dbReference>
<feature type="active site" description="Proton donor" evidence="3">
    <location>
        <position position="325"/>
    </location>
</feature>
<feature type="transmembrane region" description="Helical" evidence="5">
    <location>
        <begin position="61"/>
        <end position="79"/>
    </location>
</feature>
<keyword evidence="5" id="KW-1133">Transmembrane helix</keyword>
<dbReference type="SUPFAM" id="SSF55909">
    <property type="entry name" value="Pentein"/>
    <property type="match status" value="1"/>
</dbReference>
<dbReference type="PANTHER" id="PTHR12737:SF9">
    <property type="entry name" value="DIMETHYLARGININASE"/>
    <property type="match status" value="1"/>
</dbReference>
<name>A0A2M9BVB1_9MICO</name>
<evidence type="ECO:0000256" key="2">
    <source>
        <dbReference type="ARBA" id="ARBA00022801"/>
    </source>
</evidence>
<dbReference type="Proteomes" id="UP000230161">
    <property type="component" value="Unassembled WGS sequence"/>
</dbReference>
<evidence type="ECO:0000313" key="7">
    <source>
        <dbReference type="Proteomes" id="UP000230161"/>
    </source>
</evidence>
<reference evidence="6 7" key="1">
    <citation type="submission" date="2017-11" db="EMBL/GenBank/DDBJ databases">
        <title>Genomic Encyclopedia of Archaeal and Bacterial Type Strains, Phase II (KMG-II): From Individual Species to Whole Genera.</title>
        <authorList>
            <person name="Goeker M."/>
        </authorList>
    </citation>
    <scope>NUCLEOTIDE SEQUENCE [LARGE SCALE GENOMIC DNA]</scope>
    <source>
        <strain evidence="6 7">DSM 25625</strain>
    </source>
</reference>
<keyword evidence="5" id="KW-0812">Transmembrane</keyword>
<feature type="binding site" evidence="4">
    <location>
        <position position="295"/>
    </location>
    <ligand>
        <name>substrate</name>
    </ligand>
</feature>
<dbReference type="GO" id="GO:0016597">
    <property type="term" value="F:amino acid binding"/>
    <property type="evidence" value="ECO:0007669"/>
    <property type="project" value="TreeGrafter"/>
</dbReference>
<organism evidence="6 7">
    <name type="scientific">Compostimonas suwonensis</name>
    <dbReference type="NCBI Taxonomy" id="1048394"/>
    <lineage>
        <taxon>Bacteria</taxon>
        <taxon>Bacillati</taxon>
        <taxon>Actinomycetota</taxon>
        <taxon>Actinomycetes</taxon>
        <taxon>Micrococcales</taxon>
        <taxon>Microbacteriaceae</taxon>
        <taxon>Compostimonas</taxon>
    </lineage>
</organism>
<dbReference type="AlphaFoldDB" id="A0A2M9BVB1"/>
<feature type="transmembrane region" description="Helical" evidence="5">
    <location>
        <begin position="85"/>
        <end position="107"/>
    </location>
</feature>
<comment type="caution">
    <text evidence="6">The sequence shown here is derived from an EMBL/GenBank/DDBJ whole genome shotgun (WGS) entry which is preliminary data.</text>
</comment>
<feature type="binding site" evidence="4">
    <location>
        <position position="249"/>
    </location>
    <ligand>
        <name>substrate</name>
    </ligand>
</feature>
<dbReference type="GO" id="GO:0006525">
    <property type="term" value="P:arginine metabolic process"/>
    <property type="evidence" value="ECO:0007669"/>
    <property type="project" value="TreeGrafter"/>
</dbReference>
<accession>A0A2M9BVB1</accession>
<comment type="similarity">
    <text evidence="1">Belongs to the DDAH family.</text>
</comment>
<feature type="active site" description="Nucleophile" evidence="3">
    <location>
        <position position="410"/>
    </location>
</feature>
<gene>
    <name evidence="6" type="ORF">CLV54_1673</name>
</gene>
<feature type="transmembrane region" description="Helical" evidence="5">
    <location>
        <begin position="119"/>
        <end position="142"/>
    </location>
</feature>
<feature type="binding site" evidence="4">
    <location>
        <begin position="229"/>
        <end position="230"/>
    </location>
    <ligand>
        <name>substrate</name>
    </ligand>
</feature>
<keyword evidence="2" id="KW-0378">Hydrolase</keyword>
<feature type="binding site" evidence="4">
    <location>
        <position position="182"/>
    </location>
    <ligand>
        <name>substrate</name>
    </ligand>
</feature>
<keyword evidence="7" id="KW-1185">Reference proteome</keyword>
<dbReference type="GO" id="GO:0016403">
    <property type="term" value="F:dimethylargininase activity"/>
    <property type="evidence" value="ECO:0007669"/>
    <property type="project" value="TreeGrafter"/>
</dbReference>
<dbReference type="NCBIfam" id="NF045660">
    <property type="entry name" value="DiMthArgaseDdahStm"/>
    <property type="match status" value="1"/>
</dbReference>
<evidence type="ECO:0000313" key="6">
    <source>
        <dbReference type="EMBL" id="PJJ61886.1"/>
    </source>
</evidence>
<protein>
    <submittedName>
        <fullName evidence="6">Dimethylargininase</fullName>
    </submittedName>
</protein>